<dbReference type="SMART" id="SM00387">
    <property type="entry name" value="HATPase_c"/>
    <property type="match status" value="1"/>
</dbReference>
<keyword evidence="3 6" id="KW-0597">Phosphoprotein</keyword>
<feature type="compositionally biased region" description="Low complexity" evidence="7">
    <location>
        <begin position="962"/>
        <end position="971"/>
    </location>
</feature>
<dbReference type="InterPro" id="IPR001789">
    <property type="entry name" value="Sig_transdc_resp-reg_receiver"/>
</dbReference>
<dbReference type="Pfam" id="PF02518">
    <property type="entry name" value="HATPase_c"/>
    <property type="match status" value="1"/>
</dbReference>
<dbReference type="PANTHER" id="PTHR43047">
    <property type="entry name" value="TWO-COMPONENT HISTIDINE PROTEIN KINASE"/>
    <property type="match status" value="1"/>
</dbReference>
<dbReference type="Gene3D" id="3.30.565.10">
    <property type="entry name" value="Histidine kinase-like ATPase, C-terminal domain"/>
    <property type="match status" value="1"/>
</dbReference>
<dbReference type="SUPFAM" id="SSF55781">
    <property type="entry name" value="GAF domain-like"/>
    <property type="match status" value="1"/>
</dbReference>
<feature type="region of interest" description="Disordered" evidence="7">
    <location>
        <begin position="236"/>
        <end position="259"/>
    </location>
</feature>
<dbReference type="InterPro" id="IPR003018">
    <property type="entry name" value="GAF"/>
</dbReference>
<dbReference type="SUPFAM" id="SSF55874">
    <property type="entry name" value="ATPase domain of HSP90 chaperone/DNA topoisomerase II/histidine kinase"/>
    <property type="match status" value="1"/>
</dbReference>
<evidence type="ECO:0000256" key="1">
    <source>
        <dbReference type="ARBA" id="ARBA00000085"/>
    </source>
</evidence>
<dbReference type="PROSITE" id="PS50109">
    <property type="entry name" value="HIS_KIN"/>
    <property type="match status" value="1"/>
</dbReference>
<feature type="region of interest" description="Disordered" evidence="7">
    <location>
        <begin position="923"/>
        <end position="1040"/>
    </location>
</feature>
<feature type="compositionally biased region" description="Basic and acidic residues" evidence="7">
    <location>
        <begin position="1137"/>
        <end position="1152"/>
    </location>
</feature>
<dbReference type="Proteomes" id="UP000627934">
    <property type="component" value="Unassembled WGS sequence"/>
</dbReference>
<evidence type="ECO:0000256" key="2">
    <source>
        <dbReference type="ARBA" id="ARBA00012438"/>
    </source>
</evidence>
<dbReference type="InterPro" id="IPR036097">
    <property type="entry name" value="HisK_dim/P_sf"/>
</dbReference>
<evidence type="ECO:0000256" key="6">
    <source>
        <dbReference type="PROSITE-ProRule" id="PRU00169"/>
    </source>
</evidence>
<dbReference type="Pfam" id="PF01590">
    <property type="entry name" value="GAF"/>
    <property type="match status" value="1"/>
</dbReference>
<protein>
    <recommendedName>
        <fullName evidence="2">histidine kinase</fullName>
        <ecNumber evidence="2">2.7.13.3</ecNumber>
    </recommendedName>
</protein>
<dbReference type="SUPFAM" id="SSF52172">
    <property type="entry name" value="CheY-like"/>
    <property type="match status" value="2"/>
</dbReference>
<sequence length="1280" mass="136690">MGSAPLLLTQAERERERDVIPFHPLSLDIPVLNASPHTLPPPSHCPRPSSDAVLTAIAQLAALRLGARRALISLIDSRSQIVLAEATPTLPLCPERAVNDSSAHEALWLGCATIPRECGLCELVLDAGGSAVVINDVQHDTRSAAHSFLKRTPSLRFYASAPLVAQTGSTIGAVAVFDDAPRSGLAPPLVRALHDVAAAAMSYLNASRALDNNCRAERLVRGLTSFVTGADDLQHHADLDMPRSPPNPTALSPLPNASNVPVLERPVVSRNSSAELHPPVSCISPLVDHELPSETRDELPALQNMILPPGAKRMFSRAANIMRASGGFSGVIIFDASLANPGGASAPSTPAASPPLGPPDSTIDDDAPASCKILGFADGDASSSRAGTSPKSDYLTLAESDLKRLLNQNPHGKIFAFNSEETSRRQGRRRKFSAAAAILAVAQDARSAAVVPLWDYQRQRWLAGCLCWTTDARRVLSHGSDLLYLRTFGNSVMTELSRLDALSVDRAKSTFIESISHELRSPLHGILGGIEYLRGTELDAAQSGIVASIGVCGRTLLDTVRNVLEYSKINENLGSSPWRRHHHHAMSTATTPTADIRQLTEETVEAVFAGHSYSVLSATQAEDGADEPFMRIGSHDMPSSPTGPPVRRAIRIILDMPENWPWHLALQPGIWRRIVMNVFGNALKFTHTGFIRVSLSATDMGESETRVSLTVADSGAGMSPQFLSDGLFKPFSQENPFVPGTGLGMSIVRRLVDSLGGSISVQSQHNVGTEIRITATLRKRVCRGENVISAIAARLQGTRICIPDGLASNNHAAPAAVVRGERYFVESITQSLRECFGVHVSTDVDPDGDQLVVYPGPDMTCMSKSRPHKGMSVIVALDALEAATLRTDARIAGGCVEVVTQPCGPYKLARILERYLNRCQPAASQPTQTSVLPLSHPRPSTPTTPTTTTTDPARPPHPPWPLSRLPTFRPTPTTPDPLSPPRRASIPHLLSSSTSTDSVPRHRQRHHHPPSTATTTSALPPKPRSRSASTTSTPRHRKPEILIVDDNPLNVRLLSAFLTKHGFPDHVAAPNGLEAVRLFKAEPRRWAAILMDLSMPVMDGATATREIRAWERYLAAAARARKVGGGAGAGGLVVVDGEGRGGDDGARGREAMGAKSSSNAEGDSDDALMTRREQPAAAAAAAAAGASPGRARMMDLSDQQQHYSAPSIRPNGIVGQQPDADADAGVQIIVTTGLGSATARFEALSAGADEYMTKPIQFGTLMKMLNKRIEDRGTVAAPRS</sequence>
<dbReference type="EC" id="2.7.13.3" evidence="2"/>
<reference evidence="10" key="1">
    <citation type="submission" date="2016-08" db="EMBL/GenBank/DDBJ databases">
        <authorList>
            <person name="Yan J."/>
        </authorList>
    </citation>
    <scope>NUCLEOTIDE SEQUENCE</scope>
    <source>
        <strain evidence="10">CSS-01s</strain>
    </source>
</reference>
<comment type="catalytic activity">
    <reaction evidence="1">
        <text>ATP + protein L-histidine = ADP + protein N-phospho-L-histidine.</text>
        <dbReference type="EC" id="2.7.13.3"/>
    </reaction>
</comment>
<dbReference type="InterPro" id="IPR003661">
    <property type="entry name" value="HisK_dim/P_dom"/>
</dbReference>
<dbReference type="InterPro" id="IPR029016">
    <property type="entry name" value="GAF-like_dom_sf"/>
</dbReference>
<dbReference type="SMART" id="SM00065">
    <property type="entry name" value="GAF"/>
    <property type="match status" value="1"/>
</dbReference>
<organism evidence="10 11">
    <name type="scientific">Lasiodiplodia theobromae</name>
    <dbReference type="NCBI Taxonomy" id="45133"/>
    <lineage>
        <taxon>Eukaryota</taxon>
        <taxon>Fungi</taxon>
        <taxon>Dikarya</taxon>
        <taxon>Ascomycota</taxon>
        <taxon>Pezizomycotina</taxon>
        <taxon>Dothideomycetes</taxon>
        <taxon>Dothideomycetes incertae sedis</taxon>
        <taxon>Botryosphaeriales</taxon>
        <taxon>Botryosphaeriaceae</taxon>
        <taxon>Lasiodiplodia</taxon>
    </lineage>
</organism>
<dbReference type="PANTHER" id="PTHR43047:SF72">
    <property type="entry name" value="OSMOSENSING HISTIDINE PROTEIN KINASE SLN1"/>
    <property type="match status" value="1"/>
</dbReference>
<dbReference type="AlphaFoldDB" id="A0A8H7MBG1"/>
<feature type="region of interest" description="Disordered" evidence="7">
    <location>
        <begin position="342"/>
        <end position="364"/>
    </location>
</feature>
<dbReference type="Pfam" id="PF00072">
    <property type="entry name" value="Response_reg"/>
    <property type="match status" value="1"/>
</dbReference>
<evidence type="ECO:0000259" key="9">
    <source>
        <dbReference type="PROSITE" id="PS50110"/>
    </source>
</evidence>
<dbReference type="PRINTS" id="PR00344">
    <property type="entry name" value="BCTRLSENSOR"/>
</dbReference>
<feature type="region of interest" description="Disordered" evidence="7">
    <location>
        <begin position="1137"/>
        <end position="1166"/>
    </location>
</feature>
<evidence type="ECO:0000313" key="10">
    <source>
        <dbReference type="EMBL" id="KAF9630309.1"/>
    </source>
</evidence>
<dbReference type="Gene3D" id="3.30.450.40">
    <property type="match status" value="1"/>
</dbReference>
<reference evidence="10" key="2">
    <citation type="journal article" date="2018" name="DNA Res.">
        <title>Comparative genome and transcriptome analyses reveal adaptations to opportunistic infections in woody plant degrading pathogens of Botryosphaeriaceae.</title>
        <authorList>
            <person name="Yan J.Y."/>
            <person name="Zhao W.S."/>
            <person name="Chen Z."/>
            <person name="Xing Q.K."/>
            <person name="Zhang W."/>
            <person name="Chethana K.W.T."/>
            <person name="Xue M.F."/>
            <person name="Xu J.P."/>
            <person name="Phillips A.J.L."/>
            <person name="Wang Y."/>
            <person name="Liu J.H."/>
            <person name="Liu M."/>
            <person name="Zhou Y."/>
            <person name="Jayawardena R.S."/>
            <person name="Manawasinghe I.S."/>
            <person name="Huang J.B."/>
            <person name="Qiao G.H."/>
            <person name="Fu C.Y."/>
            <person name="Guo F.F."/>
            <person name="Dissanayake A.J."/>
            <person name="Peng Y.L."/>
            <person name="Hyde K.D."/>
            <person name="Li X.H."/>
        </authorList>
    </citation>
    <scope>NUCLEOTIDE SEQUENCE</scope>
    <source>
        <strain evidence="10">CSS-01s</strain>
    </source>
</reference>
<dbReference type="Gene3D" id="1.10.287.130">
    <property type="match status" value="1"/>
</dbReference>
<dbReference type="SMART" id="SM00448">
    <property type="entry name" value="REC"/>
    <property type="match status" value="1"/>
</dbReference>
<evidence type="ECO:0000256" key="3">
    <source>
        <dbReference type="ARBA" id="ARBA00022553"/>
    </source>
</evidence>
<dbReference type="InterPro" id="IPR036890">
    <property type="entry name" value="HATPase_C_sf"/>
</dbReference>
<accession>A0A8H7MBG1</accession>
<evidence type="ECO:0000256" key="7">
    <source>
        <dbReference type="SAM" id="MobiDB-lite"/>
    </source>
</evidence>
<proteinExistence type="predicted"/>
<dbReference type="CDD" id="cd17546">
    <property type="entry name" value="REC_hyHK_CKI1_RcsC-like"/>
    <property type="match status" value="1"/>
</dbReference>
<dbReference type="GO" id="GO:0005886">
    <property type="term" value="C:plasma membrane"/>
    <property type="evidence" value="ECO:0007669"/>
    <property type="project" value="TreeGrafter"/>
</dbReference>
<feature type="domain" description="Response regulatory" evidence="9">
    <location>
        <begin position="1040"/>
        <end position="1269"/>
    </location>
</feature>
<name>A0A8H7MBG1_9PEZI</name>
<evidence type="ECO:0000313" key="11">
    <source>
        <dbReference type="Proteomes" id="UP000627934"/>
    </source>
</evidence>
<feature type="compositionally biased region" description="Polar residues" evidence="7">
    <location>
        <begin position="923"/>
        <end position="932"/>
    </location>
</feature>
<evidence type="ECO:0000256" key="5">
    <source>
        <dbReference type="ARBA" id="ARBA00022777"/>
    </source>
</evidence>
<feature type="compositionally biased region" description="Low complexity" evidence="7">
    <location>
        <begin position="342"/>
        <end position="351"/>
    </location>
</feature>
<dbReference type="InterPro" id="IPR003594">
    <property type="entry name" value="HATPase_dom"/>
</dbReference>
<evidence type="ECO:0000259" key="8">
    <source>
        <dbReference type="PROSITE" id="PS50109"/>
    </source>
</evidence>
<dbReference type="GO" id="GO:0000155">
    <property type="term" value="F:phosphorelay sensor kinase activity"/>
    <property type="evidence" value="ECO:0007669"/>
    <property type="project" value="InterPro"/>
</dbReference>
<dbReference type="EMBL" id="MDYX01000040">
    <property type="protein sequence ID" value="KAF9630309.1"/>
    <property type="molecule type" value="Genomic_DNA"/>
</dbReference>
<dbReference type="Gene3D" id="3.40.50.2300">
    <property type="match status" value="1"/>
</dbReference>
<feature type="modified residue" description="4-aspartylphosphate" evidence="6">
    <location>
        <position position="1092"/>
    </location>
</feature>
<dbReference type="SMART" id="SM00388">
    <property type="entry name" value="HisKA"/>
    <property type="match status" value="1"/>
</dbReference>
<dbReference type="Pfam" id="PF00512">
    <property type="entry name" value="HisKA"/>
    <property type="match status" value="1"/>
</dbReference>
<dbReference type="CDD" id="cd00082">
    <property type="entry name" value="HisKA"/>
    <property type="match status" value="1"/>
</dbReference>
<feature type="domain" description="Histidine kinase" evidence="8">
    <location>
        <begin position="514"/>
        <end position="779"/>
    </location>
</feature>
<dbReference type="GO" id="GO:0009927">
    <property type="term" value="F:histidine phosphotransfer kinase activity"/>
    <property type="evidence" value="ECO:0007669"/>
    <property type="project" value="TreeGrafter"/>
</dbReference>
<dbReference type="InterPro" id="IPR004358">
    <property type="entry name" value="Sig_transdc_His_kin-like_C"/>
</dbReference>
<keyword evidence="5" id="KW-0418">Kinase</keyword>
<dbReference type="PROSITE" id="PS50110">
    <property type="entry name" value="RESPONSE_REGULATORY"/>
    <property type="match status" value="1"/>
</dbReference>
<keyword evidence="4" id="KW-0808">Transferase</keyword>
<dbReference type="SUPFAM" id="SSF47384">
    <property type="entry name" value="Homodimeric domain of signal transducing histidine kinase"/>
    <property type="match status" value="1"/>
</dbReference>
<dbReference type="InterPro" id="IPR005467">
    <property type="entry name" value="His_kinase_dom"/>
</dbReference>
<dbReference type="InterPro" id="IPR011006">
    <property type="entry name" value="CheY-like_superfamily"/>
</dbReference>
<gene>
    <name evidence="10" type="ORF">BFW01_g871</name>
</gene>
<feature type="compositionally biased region" description="Low complexity" evidence="7">
    <location>
        <begin position="1010"/>
        <end position="1019"/>
    </location>
</feature>
<evidence type="ECO:0000256" key="4">
    <source>
        <dbReference type="ARBA" id="ARBA00022679"/>
    </source>
</evidence>
<comment type="caution">
    <text evidence="10">The sequence shown here is derived from an EMBL/GenBank/DDBJ whole genome shotgun (WGS) entry which is preliminary data.</text>
</comment>
<feature type="compositionally biased region" description="Low complexity" evidence="7">
    <location>
        <begin position="933"/>
        <end position="952"/>
    </location>
</feature>